<feature type="transmembrane region" description="Helical" evidence="7">
    <location>
        <begin position="111"/>
        <end position="131"/>
    </location>
</feature>
<comment type="caution">
    <text evidence="9">The sequence shown here is derived from an EMBL/GenBank/DDBJ whole genome shotgun (WGS) entry which is preliminary data.</text>
</comment>
<keyword evidence="5 7" id="KW-1133">Transmembrane helix</keyword>
<name>A0ABU8H874_9SPHN</name>
<evidence type="ECO:0000256" key="7">
    <source>
        <dbReference type="SAM" id="Phobius"/>
    </source>
</evidence>
<feature type="transmembrane region" description="Helical" evidence="7">
    <location>
        <begin position="215"/>
        <end position="233"/>
    </location>
</feature>
<feature type="transmembrane region" description="Helical" evidence="7">
    <location>
        <begin position="411"/>
        <end position="430"/>
    </location>
</feature>
<dbReference type="SUPFAM" id="SSF103473">
    <property type="entry name" value="MFS general substrate transporter"/>
    <property type="match status" value="1"/>
</dbReference>
<dbReference type="PANTHER" id="PTHR23511">
    <property type="entry name" value="SYNAPTIC VESICLE GLYCOPROTEIN 2"/>
    <property type="match status" value="1"/>
</dbReference>
<dbReference type="InterPro" id="IPR011701">
    <property type="entry name" value="MFS"/>
</dbReference>
<dbReference type="PROSITE" id="PS50850">
    <property type="entry name" value="MFS"/>
    <property type="match status" value="1"/>
</dbReference>
<evidence type="ECO:0000256" key="4">
    <source>
        <dbReference type="ARBA" id="ARBA00022692"/>
    </source>
</evidence>
<feature type="domain" description="Major facilitator superfamily (MFS) profile" evidence="8">
    <location>
        <begin position="121"/>
        <end position="525"/>
    </location>
</feature>
<keyword evidence="3" id="KW-0813">Transport</keyword>
<feature type="transmembrane region" description="Helical" evidence="7">
    <location>
        <begin position="341"/>
        <end position="365"/>
    </location>
</feature>
<accession>A0ABU8H874</accession>
<feature type="transmembrane region" description="Helical" evidence="7">
    <location>
        <begin position="186"/>
        <end position="209"/>
    </location>
</feature>
<dbReference type="PANTHER" id="PTHR23511:SF34">
    <property type="entry name" value="SYNAPTIC VESICLE GLYCOPROTEIN 2"/>
    <property type="match status" value="1"/>
</dbReference>
<keyword evidence="6 7" id="KW-0472">Membrane</keyword>
<evidence type="ECO:0000256" key="6">
    <source>
        <dbReference type="ARBA" id="ARBA00023136"/>
    </source>
</evidence>
<evidence type="ECO:0000259" key="8">
    <source>
        <dbReference type="PROSITE" id="PS50850"/>
    </source>
</evidence>
<keyword evidence="10" id="KW-1185">Reference proteome</keyword>
<feature type="transmembrane region" description="Helical" evidence="7">
    <location>
        <begin position="245"/>
        <end position="267"/>
    </location>
</feature>
<feature type="transmembrane region" description="Helical" evidence="7">
    <location>
        <begin position="70"/>
        <end position="90"/>
    </location>
</feature>
<gene>
    <name evidence="9" type="ORF">V8201_18785</name>
</gene>
<dbReference type="EMBL" id="JBBBDM010000022">
    <property type="protein sequence ID" value="MEI5689143.1"/>
    <property type="molecule type" value="Genomic_DNA"/>
</dbReference>
<evidence type="ECO:0000256" key="1">
    <source>
        <dbReference type="ARBA" id="ARBA00004141"/>
    </source>
</evidence>
<evidence type="ECO:0000256" key="3">
    <source>
        <dbReference type="ARBA" id="ARBA00022448"/>
    </source>
</evidence>
<feature type="transmembrane region" description="Helical" evidence="7">
    <location>
        <begin position="442"/>
        <end position="461"/>
    </location>
</feature>
<dbReference type="PROSITE" id="PS00217">
    <property type="entry name" value="SUGAR_TRANSPORT_2"/>
    <property type="match status" value="1"/>
</dbReference>
<proteinExistence type="inferred from homology"/>
<dbReference type="RefSeq" id="WP_336546269.1">
    <property type="nucleotide sequence ID" value="NZ_JBBBDM010000022.1"/>
</dbReference>
<dbReference type="InterPro" id="IPR036259">
    <property type="entry name" value="MFS_trans_sf"/>
</dbReference>
<evidence type="ECO:0000313" key="9">
    <source>
        <dbReference type="EMBL" id="MEI5689143.1"/>
    </source>
</evidence>
<evidence type="ECO:0000256" key="5">
    <source>
        <dbReference type="ARBA" id="ARBA00022989"/>
    </source>
</evidence>
<organism evidence="9 10">
    <name type="scientific">Sphingomonas kyungheensis</name>
    <dbReference type="NCBI Taxonomy" id="1069987"/>
    <lineage>
        <taxon>Bacteria</taxon>
        <taxon>Pseudomonadati</taxon>
        <taxon>Pseudomonadota</taxon>
        <taxon>Alphaproteobacteria</taxon>
        <taxon>Sphingomonadales</taxon>
        <taxon>Sphingomonadaceae</taxon>
        <taxon>Sphingomonas</taxon>
    </lineage>
</organism>
<feature type="transmembrane region" description="Helical" evidence="7">
    <location>
        <begin position="503"/>
        <end position="521"/>
    </location>
</feature>
<protein>
    <submittedName>
        <fullName evidence="9">MFS transporter</fullName>
    </submittedName>
</protein>
<feature type="transmembrane region" description="Helical" evidence="7">
    <location>
        <begin position="273"/>
        <end position="294"/>
    </location>
</feature>
<keyword evidence="4 7" id="KW-0812">Transmembrane</keyword>
<dbReference type="Pfam" id="PF07690">
    <property type="entry name" value="MFS_1"/>
    <property type="match status" value="1"/>
</dbReference>
<feature type="transmembrane region" description="Helical" evidence="7">
    <location>
        <begin position="30"/>
        <end position="50"/>
    </location>
</feature>
<reference evidence="9 10" key="1">
    <citation type="journal article" date="2013" name="Int. J. Syst. Evol. Microbiol.">
        <title>Sphingomonas kyungheensis sp. nov., a bacterium with ginsenoside-converting activity isolated from soil of a ginseng field.</title>
        <authorList>
            <person name="Son H.M."/>
            <person name="Yang J.E."/>
            <person name="Park Y."/>
            <person name="Han C.K."/>
            <person name="Kim S.G."/>
            <person name="Kook M."/>
            <person name="Yi T.H."/>
        </authorList>
    </citation>
    <scope>NUCLEOTIDE SEQUENCE [LARGE SCALE GENOMIC DNA]</scope>
    <source>
        <strain evidence="9 10">LMG 26582</strain>
    </source>
</reference>
<evidence type="ECO:0000256" key="2">
    <source>
        <dbReference type="ARBA" id="ARBA00010992"/>
    </source>
</evidence>
<comment type="subcellular location">
    <subcellularLocation>
        <location evidence="1">Membrane</location>
        <topology evidence="1">Multi-pass membrane protein</topology>
    </subcellularLocation>
</comment>
<feature type="transmembrane region" description="Helical" evidence="7">
    <location>
        <begin position="159"/>
        <end position="179"/>
    </location>
</feature>
<sequence length="544" mass="57040">MTTRHLMAVNLRGLWGTMQAMRSTLSDRQAVWAFVLGCIAVTFGVCAHLPMFAMARSMHYRLAGMPMDSMMLFGMALIVLGTLTAAYGLLPRNVAAQRTAAADIIVAPPEDAALGLAHWGLMAVLVIALIIDVMKPASLGFTVPGMVSEYGVPKKTVSLVPFFALAGTVVGSVLWGWIADLYGRKASILLSAVMFVGTSICGAMPSLAWNIAMCFMMGAAAGGMLPVTYALLAEMMPSRHRGWSLVLVGGLGAVGGYFAASGMSAVVQPIFGWRILWLANLPTGLTLVVLGAFIPESAKFLLARGRTSEAEAVMRRFGAKAQRAGPAQHAQKGVSHALTGIGLYGQLAALSLCALSWGLINFGVLLWLPADLVAKGYSVGVSSRLLAESALIAFPTVFVAALLYSRWSTKGALLAMTAITLAGLLLVLRLELAGIGSPVLPVALLIVGTNGIIAIVLPYVAESFPLRVRARATGWVAACTKGGGLLAQGLTIGGITLSMGRSSLLVMVPTALSLVLVAVFGRETRGRDLRELDATNGPSIFVER</sequence>
<dbReference type="InterPro" id="IPR020846">
    <property type="entry name" value="MFS_dom"/>
</dbReference>
<feature type="transmembrane region" description="Helical" evidence="7">
    <location>
        <begin position="473"/>
        <end position="497"/>
    </location>
</feature>
<comment type="similarity">
    <text evidence="2">Belongs to the major facilitator superfamily. Sugar transporter (TC 2.A.1.1) family.</text>
</comment>
<feature type="transmembrane region" description="Helical" evidence="7">
    <location>
        <begin position="385"/>
        <end position="404"/>
    </location>
</feature>
<dbReference type="Proteomes" id="UP001367771">
    <property type="component" value="Unassembled WGS sequence"/>
</dbReference>
<dbReference type="InterPro" id="IPR005829">
    <property type="entry name" value="Sugar_transporter_CS"/>
</dbReference>
<dbReference type="Gene3D" id="1.20.1250.20">
    <property type="entry name" value="MFS general substrate transporter like domains"/>
    <property type="match status" value="1"/>
</dbReference>
<evidence type="ECO:0000313" key="10">
    <source>
        <dbReference type="Proteomes" id="UP001367771"/>
    </source>
</evidence>